<dbReference type="Proteomes" id="UP001626550">
    <property type="component" value="Unassembled WGS sequence"/>
</dbReference>
<reference evidence="7 8" key="1">
    <citation type="submission" date="2024-11" db="EMBL/GenBank/DDBJ databases">
        <title>Adaptive evolution of stress response genes in parasites aligns with host niche diversity.</title>
        <authorList>
            <person name="Hahn C."/>
            <person name="Resl P."/>
        </authorList>
    </citation>
    <scope>NUCLEOTIDE SEQUENCE [LARGE SCALE GENOMIC DNA]</scope>
    <source>
        <strain evidence="7">EGGRZ-B1_66</strain>
        <tissue evidence="7">Body</tissue>
    </source>
</reference>
<dbReference type="PROSITE" id="PS00529">
    <property type="entry name" value="RIBOSOMAL_S24E"/>
    <property type="match status" value="1"/>
</dbReference>
<dbReference type="GO" id="GO:0005840">
    <property type="term" value="C:ribosome"/>
    <property type="evidence" value="ECO:0007669"/>
    <property type="project" value="UniProtKB-KW"/>
</dbReference>
<protein>
    <recommendedName>
        <fullName evidence="5">40S ribosomal protein S24</fullName>
    </recommendedName>
</protein>
<evidence type="ECO:0000313" key="7">
    <source>
        <dbReference type="EMBL" id="KAL3318326.1"/>
    </source>
</evidence>
<evidence type="ECO:0000256" key="3">
    <source>
        <dbReference type="ARBA" id="ARBA00023274"/>
    </source>
</evidence>
<dbReference type="Gene3D" id="3.30.70.3370">
    <property type="match status" value="1"/>
</dbReference>
<proteinExistence type="inferred from homology"/>
<sequence>MVVSNVMIKTRKMQSNRLLNRKQMIVDVIHPSGPVCSRKDIREKLSKVYKCTPDVVFPFGFRTKFGGGKSSGFALIYDSLDFAKKFEPKYRLLRNGLIEVKKRGGKNRKIKKNEMKKYRGTRKEKRVRKEK</sequence>
<feature type="region of interest" description="Disordered" evidence="6">
    <location>
        <begin position="104"/>
        <end position="131"/>
    </location>
</feature>
<dbReference type="EMBL" id="JBJKFK010000258">
    <property type="protein sequence ID" value="KAL3318326.1"/>
    <property type="molecule type" value="Genomic_DNA"/>
</dbReference>
<name>A0ABD2QHX3_9PLAT</name>
<dbReference type="InterPro" id="IPR001976">
    <property type="entry name" value="Ribosomal_eS24"/>
</dbReference>
<evidence type="ECO:0000256" key="6">
    <source>
        <dbReference type="SAM" id="MobiDB-lite"/>
    </source>
</evidence>
<gene>
    <name evidence="7" type="primary">RPS24</name>
    <name evidence="7" type="ORF">Ciccas_003004</name>
</gene>
<dbReference type="InterPro" id="IPR018098">
    <property type="entry name" value="Ribosomal_eS24_CS"/>
</dbReference>
<dbReference type="Pfam" id="PF01282">
    <property type="entry name" value="Ribosomal_S24e"/>
    <property type="match status" value="1"/>
</dbReference>
<evidence type="ECO:0000256" key="5">
    <source>
        <dbReference type="RuleBase" id="RU004383"/>
    </source>
</evidence>
<dbReference type="HAMAP" id="MF_00545">
    <property type="entry name" value="Ribosomal_eS24"/>
    <property type="match status" value="1"/>
</dbReference>
<accession>A0ABD2QHX3</accession>
<feature type="compositionally biased region" description="Basic residues" evidence="6">
    <location>
        <begin position="118"/>
        <end position="131"/>
    </location>
</feature>
<evidence type="ECO:0000313" key="8">
    <source>
        <dbReference type="Proteomes" id="UP001626550"/>
    </source>
</evidence>
<dbReference type="PANTHER" id="PTHR10496">
    <property type="entry name" value="40S RIBOSOMAL PROTEIN S24"/>
    <property type="match status" value="1"/>
</dbReference>
<evidence type="ECO:0000256" key="1">
    <source>
        <dbReference type="ARBA" id="ARBA00009680"/>
    </source>
</evidence>
<dbReference type="InterPro" id="IPR012678">
    <property type="entry name" value="Ribosomal_uL23/eL15/eS24_sf"/>
</dbReference>
<dbReference type="InterPro" id="IPR053709">
    <property type="entry name" value="eRP_eS24_sf"/>
</dbReference>
<keyword evidence="8" id="KW-1185">Reference proteome</keyword>
<dbReference type="GO" id="GO:1990904">
    <property type="term" value="C:ribonucleoprotein complex"/>
    <property type="evidence" value="ECO:0007669"/>
    <property type="project" value="UniProtKB-KW"/>
</dbReference>
<comment type="caution">
    <text evidence="7">The sequence shown here is derived from an EMBL/GenBank/DDBJ whole genome shotgun (WGS) entry which is preliminary data.</text>
</comment>
<organism evidence="7 8">
    <name type="scientific">Cichlidogyrus casuarinus</name>
    <dbReference type="NCBI Taxonomy" id="1844966"/>
    <lineage>
        <taxon>Eukaryota</taxon>
        <taxon>Metazoa</taxon>
        <taxon>Spiralia</taxon>
        <taxon>Lophotrochozoa</taxon>
        <taxon>Platyhelminthes</taxon>
        <taxon>Monogenea</taxon>
        <taxon>Monopisthocotylea</taxon>
        <taxon>Dactylogyridea</taxon>
        <taxon>Ancyrocephalidae</taxon>
        <taxon>Cichlidogyrus</taxon>
    </lineage>
</organism>
<dbReference type="AlphaFoldDB" id="A0ABD2QHX3"/>
<evidence type="ECO:0000256" key="4">
    <source>
        <dbReference type="RuleBase" id="RU004381"/>
    </source>
</evidence>
<evidence type="ECO:0000256" key="2">
    <source>
        <dbReference type="ARBA" id="ARBA00022980"/>
    </source>
</evidence>
<dbReference type="SUPFAM" id="SSF54189">
    <property type="entry name" value="Ribosomal proteins S24e, L23 and L15e"/>
    <property type="match status" value="1"/>
</dbReference>
<keyword evidence="3 4" id="KW-0687">Ribonucleoprotein</keyword>
<keyword evidence="2 4" id="KW-0689">Ribosomal protein</keyword>
<comment type="similarity">
    <text evidence="1 4">Belongs to the eukaryotic ribosomal protein eS24 family.</text>
</comment>